<reference evidence="1" key="1">
    <citation type="journal article" date="2011" name="PLoS Biol.">
        <title>Gene gain and loss during evolution of obligate parasitism in the white rust pathogen of Arabidopsis thaliana.</title>
        <authorList>
            <person name="Kemen E."/>
            <person name="Gardiner A."/>
            <person name="Schultz-Larsen T."/>
            <person name="Kemen A.C."/>
            <person name="Balmuth A.L."/>
            <person name="Robert-Seilaniantz A."/>
            <person name="Bailey K."/>
            <person name="Holub E."/>
            <person name="Studholme D.J."/>
            <person name="Maclean D."/>
            <person name="Jones J.D."/>
        </authorList>
    </citation>
    <scope>NUCLEOTIDE SEQUENCE</scope>
</reference>
<dbReference type="HOGENOM" id="CLU_002760_2_2_1"/>
<dbReference type="AlphaFoldDB" id="F0W912"/>
<protein>
    <submittedName>
        <fullName evidence="1">Uncharacterized protein AlNc14C37G3282</fullName>
    </submittedName>
</protein>
<evidence type="ECO:0000313" key="1">
    <source>
        <dbReference type="EMBL" id="CCA17623.1"/>
    </source>
</evidence>
<accession>F0W912</accession>
<name>F0W912_9STRA</name>
<reference evidence="1" key="2">
    <citation type="submission" date="2011-02" db="EMBL/GenBank/DDBJ databases">
        <authorList>
            <person name="MacLean D."/>
        </authorList>
    </citation>
    <scope>NUCLEOTIDE SEQUENCE</scope>
</reference>
<organism evidence="1">
    <name type="scientific">Albugo laibachii Nc14</name>
    <dbReference type="NCBI Taxonomy" id="890382"/>
    <lineage>
        <taxon>Eukaryota</taxon>
        <taxon>Sar</taxon>
        <taxon>Stramenopiles</taxon>
        <taxon>Oomycota</taxon>
        <taxon>Peronosporomycetes</taxon>
        <taxon>Albuginales</taxon>
        <taxon>Albuginaceae</taxon>
        <taxon>Albugo</taxon>
    </lineage>
</organism>
<proteinExistence type="predicted"/>
<sequence>MLVHGKNKYRSVLPIEPDSHFPFCLRYFMTKKECEPEEGNPLSCTALCPFNYPVSCGPYCLPQNSDCNYFIFSRIGAVTGAALQGVSSGFFFFQLLERIRPSLKCIYYTYDLIGYTISTYNSFVGTIDTEMEYAPFKKQLIASLCTPIFVIRVEHLMKACTGHNINEYWPLEMDGEVLAQNKLMLYRQIVLRILEAKEESLATFKRPNALLMRRSTFSFSRSTTFNARTRAASAREKKTRRAMEEIMDFLRAFNLDQVLRGLTKEERTLVERHVRLLDRLPSEILEVTKELEAAYTRIAKQPYKQNERDGIREIKLILRKLRTTNDPLLGKEQEALDAIAVAIHAEAYANSLSWIDKAKLFYKHRGGTVKTLFKNVFYVAVLDAIPLLETSGLAKIARTIISVKCPELKDTKTLVQLTHQLAKKFVVVAKTTAFDHADAKWSPYFENGNITIKFVNEDDADITINIHSGGTPYTKIPIQAGITREWTDYLHILQDRTLYIDRWRRYCRGISLSTGGSLRFWVPHVLEEGKGQLTMTVYIVRPN</sequence>
<gene>
    <name evidence="1" type="primary">AlNc14C37G3282</name>
    <name evidence="1" type="ORF">ALNC14_037660</name>
</gene>
<dbReference type="EMBL" id="FR824082">
    <property type="protein sequence ID" value="CCA17623.1"/>
    <property type="molecule type" value="Genomic_DNA"/>
</dbReference>